<dbReference type="Proteomes" id="UP000596661">
    <property type="component" value="Chromosome 6"/>
</dbReference>
<proteinExistence type="predicted"/>
<dbReference type="CDD" id="cd09272">
    <property type="entry name" value="RNase_HI_RT_Ty1"/>
    <property type="match status" value="1"/>
</dbReference>
<dbReference type="Pfam" id="PF14223">
    <property type="entry name" value="Retrotran_gag_2"/>
    <property type="match status" value="1"/>
</dbReference>
<dbReference type="Pfam" id="PF07727">
    <property type="entry name" value="RVT_2"/>
    <property type="match status" value="1"/>
</dbReference>
<feature type="compositionally biased region" description="Polar residues" evidence="1">
    <location>
        <begin position="351"/>
        <end position="371"/>
    </location>
</feature>
<evidence type="ECO:0000259" key="3">
    <source>
        <dbReference type="Pfam" id="PF14244"/>
    </source>
</evidence>
<dbReference type="InterPro" id="IPR043502">
    <property type="entry name" value="DNA/RNA_pol_sf"/>
</dbReference>
<reference evidence="4" key="1">
    <citation type="submission" date="2018-11" db="EMBL/GenBank/DDBJ databases">
        <authorList>
            <person name="Grassa J C."/>
        </authorList>
    </citation>
    <scope>NUCLEOTIDE SEQUENCE [LARGE SCALE GENOMIC DNA]</scope>
</reference>
<dbReference type="OMA" id="FHITINM"/>
<evidence type="ECO:0000313" key="4">
    <source>
        <dbReference type="EnsemblPlants" id="cds.evm.model.06.1701"/>
    </source>
</evidence>
<accession>A0A803PVN1</accession>
<name>A0A803PVN1_CANSA</name>
<feature type="region of interest" description="Disordered" evidence="1">
    <location>
        <begin position="1"/>
        <end position="56"/>
    </location>
</feature>
<feature type="domain" description="Reverse transcriptase Ty1/copia-type" evidence="2">
    <location>
        <begin position="436"/>
        <end position="570"/>
    </location>
</feature>
<dbReference type="Gramene" id="evm.model.06.1701">
    <property type="protein sequence ID" value="cds.evm.model.06.1701"/>
    <property type="gene ID" value="evm.TU.06.1701"/>
</dbReference>
<dbReference type="EnsemblPlants" id="evm.model.06.1701">
    <property type="protein sequence ID" value="cds.evm.model.06.1701"/>
    <property type="gene ID" value="evm.TU.06.1701"/>
</dbReference>
<feature type="compositionally biased region" description="Basic residues" evidence="1">
    <location>
        <begin position="305"/>
        <end position="316"/>
    </location>
</feature>
<dbReference type="AlphaFoldDB" id="A0A803PVN1"/>
<feature type="region of interest" description="Disordered" evidence="1">
    <location>
        <begin position="334"/>
        <end position="371"/>
    </location>
</feature>
<feature type="compositionally biased region" description="Polar residues" evidence="1">
    <location>
        <begin position="1"/>
        <end position="14"/>
    </location>
</feature>
<dbReference type="InterPro" id="IPR029472">
    <property type="entry name" value="Copia-like_N"/>
</dbReference>
<evidence type="ECO:0008006" key="6">
    <source>
        <dbReference type="Google" id="ProtNLM"/>
    </source>
</evidence>
<dbReference type="EMBL" id="UZAU01000617">
    <property type="status" value="NOT_ANNOTATED_CDS"/>
    <property type="molecule type" value="Genomic_DNA"/>
</dbReference>
<dbReference type="PANTHER" id="PTHR11439:SF498">
    <property type="entry name" value="DNAK FAMILY PROTEIN"/>
    <property type="match status" value="1"/>
</dbReference>
<sequence>MVRTRATSSATITDQDQDPVIDASTTPPPQQQQQPATDTNRVDIPAPNSNQELNNRPAYEDVQSLYFLSTADHPGLALATPILTDKNFQPWKRDFRLSIGARNKTPFLDGSLPQPPVHDQLHGSWVRCNQMVMSWILHSVSPEIKSSIMYLVTAAEMWSVLNNRFNQGNGLRIFELNETLTYLHQGDDSVSTYFTKLTTIWDEINQLRPRLPCTCAAAEQAQHHQNHDQVLQFLKGLNESYHAVRDQVLLIDPFPSLNKVFSMIIHQERQRSLGTRTIPTIAATTSTPAPNSVSDPSPAANQTSRNKRPRPHCTHCQKPGHYKDKCYYLHGFPPGYGNRKPAENTNRKPETGSTSRNQPQTSQVSTSDFSTNQLTSAQCQQLISMLTQQLNPTPNASTSDAPVANQFSEPNSYAKASKYKIWNNAMDVEIDALEKNHIWIVVPLPRGQHVIGNKWVYRIKYNPDGTTERFKARLVAKGYNQQQRINFFDTYAPVAKFNTLKFLFALVAIKNWHLHHMDINNAFLHGDLHEEVYMKLPQGYNPKGVIPKNAVCKLQKSLYGLKQASRQWPDISFAVNKLSQYLQAPRQPHMTAATRVLQYIKGTPGQGLYFHASSSNPLTLQAFTDADFGACLNTRRSITGYCIFLGKSLISWKSKKQQTVSRSSAEAEYRAMANTTCELTWLHSILQDFHITINMPSTLFCDNTAAIHISEKPVYHECTKHVEIDCHIVREKITNGTLKMNHVSSSNNLADIMTKPLFPSQFHSILSKLGVKNLHTPT</sequence>
<dbReference type="Pfam" id="PF14244">
    <property type="entry name" value="Retrotran_gag_3"/>
    <property type="match status" value="1"/>
</dbReference>
<evidence type="ECO:0000313" key="5">
    <source>
        <dbReference type="Proteomes" id="UP000596661"/>
    </source>
</evidence>
<feature type="region of interest" description="Disordered" evidence="1">
    <location>
        <begin position="283"/>
        <end position="316"/>
    </location>
</feature>
<feature type="domain" description="Retrotransposon Copia-like N-terminal" evidence="3">
    <location>
        <begin position="71"/>
        <end position="116"/>
    </location>
</feature>
<dbReference type="PANTHER" id="PTHR11439">
    <property type="entry name" value="GAG-POL-RELATED RETROTRANSPOSON"/>
    <property type="match status" value="1"/>
</dbReference>
<dbReference type="InterPro" id="IPR013103">
    <property type="entry name" value="RVT_2"/>
</dbReference>
<reference evidence="4" key="2">
    <citation type="submission" date="2021-03" db="UniProtKB">
        <authorList>
            <consortium name="EnsemblPlants"/>
        </authorList>
    </citation>
    <scope>IDENTIFICATION</scope>
</reference>
<organism evidence="4 5">
    <name type="scientific">Cannabis sativa</name>
    <name type="common">Hemp</name>
    <name type="synonym">Marijuana</name>
    <dbReference type="NCBI Taxonomy" id="3483"/>
    <lineage>
        <taxon>Eukaryota</taxon>
        <taxon>Viridiplantae</taxon>
        <taxon>Streptophyta</taxon>
        <taxon>Embryophyta</taxon>
        <taxon>Tracheophyta</taxon>
        <taxon>Spermatophyta</taxon>
        <taxon>Magnoliopsida</taxon>
        <taxon>eudicotyledons</taxon>
        <taxon>Gunneridae</taxon>
        <taxon>Pentapetalae</taxon>
        <taxon>rosids</taxon>
        <taxon>fabids</taxon>
        <taxon>Rosales</taxon>
        <taxon>Cannabaceae</taxon>
        <taxon>Cannabis</taxon>
    </lineage>
</organism>
<evidence type="ECO:0000259" key="2">
    <source>
        <dbReference type="Pfam" id="PF07727"/>
    </source>
</evidence>
<keyword evidence="5" id="KW-1185">Reference proteome</keyword>
<feature type="compositionally biased region" description="Polar residues" evidence="1">
    <location>
        <begin position="291"/>
        <end position="304"/>
    </location>
</feature>
<evidence type="ECO:0000256" key="1">
    <source>
        <dbReference type="SAM" id="MobiDB-lite"/>
    </source>
</evidence>
<feature type="compositionally biased region" description="Basic and acidic residues" evidence="1">
    <location>
        <begin position="340"/>
        <end position="350"/>
    </location>
</feature>
<dbReference type="SUPFAM" id="SSF56672">
    <property type="entry name" value="DNA/RNA polymerases"/>
    <property type="match status" value="1"/>
</dbReference>
<protein>
    <recommendedName>
        <fullName evidence="6">Polyprotein</fullName>
    </recommendedName>
</protein>